<comment type="caution">
    <text evidence="2">The sequence shown here is derived from an EMBL/GenBank/DDBJ whole genome shotgun (WGS) entry which is preliminary data.</text>
</comment>
<keyword evidence="1" id="KW-1133">Transmembrane helix</keyword>
<dbReference type="Proteomes" id="UP001059893">
    <property type="component" value="Unassembled WGS sequence"/>
</dbReference>
<evidence type="ECO:0000313" key="3">
    <source>
        <dbReference type="Proteomes" id="UP001059893"/>
    </source>
</evidence>
<feature type="transmembrane region" description="Helical" evidence="1">
    <location>
        <begin position="20"/>
        <end position="41"/>
    </location>
</feature>
<gene>
    <name evidence="2" type="ORF">MCOR33_009374</name>
</gene>
<reference evidence="2" key="1">
    <citation type="submission" date="2021-01" db="EMBL/GenBank/DDBJ databases">
        <title>Deciphering the adaptive evolutionary patterns associated with biogeogrpahic diversity in the finger millet blast pathogen Magnaporthe oryzae in Eastern Africa.</title>
        <authorList>
            <person name="Onyema G."/>
            <person name="Shittu T.A."/>
            <person name="Dodsworth S."/>
            <person name="Devilliers S."/>
            <person name="Muthumeenakshi S."/>
            <person name="Sreenivasaprasad S."/>
        </authorList>
    </citation>
    <scope>NUCLEOTIDE SEQUENCE</scope>
    <source>
        <strain evidence="2">D15/s37</strain>
    </source>
</reference>
<keyword evidence="1" id="KW-0812">Transmembrane</keyword>
<proteinExistence type="predicted"/>
<sequence length="134" mass="15363">MHIHPHTDTSWLKWPFFENLLVAVVGGLPVLFVWAFIGIMMDEKQGSITVFRNTKEILTGVSASCGDPCGELRFPAKGLCNIMGKRSWIDFSFASVMQQQNKLRCFHRFSQLKVPALFHDIVYSFVLSLERDPW</sequence>
<evidence type="ECO:0000313" key="2">
    <source>
        <dbReference type="EMBL" id="KAI6293122.1"/>
    </source>
</evidence>
<dbReference type="EMBL" id="JABSND010000258">
    <property type="protein sequence ID" value="KAI6293122.1"/>
    <property type="molecule type" value="Genomic_DNA"/>
</dbReference>
<keyword evidence="3" id="KW-1185">Reference proteome</keyword>
<name>A0ABQ8N8S9_PYRGI</name>
<evidence type="ECO:0000256" key="1">
    <source>
        <dbReference type="SAM" id="Phobius"/>
    </source>
</evidence>
<protein>
    <submittedName>
        <fullName evidence="2">Uncharacterized protein</fullName>
    </submittedName>
</protein>
<keyword evidence="1" id="KW-0472">Membrane</keyword>
<organism evidence="2 3">
    <name type="scientific">Pyricularia grisea</name>
    <name type="common">Crabgrass-specific blast fungus</name>
    <name type="synonym">Magnaporthe grisea</name>
    <dbReference type="NCBI Taxonomy" id="148305"/>
    <lineage>
        <taxon>Eukaryota</taxon>
        <taxon>Fungi</taxon>
        <taxon>Dikarya</taxon>
        <taxon>Ascomycota</taxon>
        <taxon>Pezizomycotina</taxon>
        <taxon>Sordariomycetes</taxon>
        <taxon>Sordariomycetidae</taxon>
        <taxon>Magnaporthales</taxon>
        <taxon>Pyriculariaceae</taxon>
        <taxon>Pyricularia</taxon>
    </lineage>
</organism>
<accession>A0ABQ8N8S9</accession>